<dbReference type="Proteomes" id="UP001597116">
    <property type="component" value="Unassembled WGS sequence"/>
</dbReference>
<reference evidence="2" key="1">
    <citation type="journal article" date="2019" name="Int. J. Syst. Evol. Microbiol.">
        <title>The Global Catalogue of Microorganisms (GCM) 10K type strain sequencing project: providing services to taxonomists for standard genome sequencing and annotation.</title>
        <authorList>
            <consortium name="The Broad Institute Genomics Platform"/>
            <consortium name="The Broad Institute Genome Sequencing Center for Infectious Disease"/>
            <person name="Wu L."/>
            <person name="Ma J."/>
        </authorList>
    </citation>
    <scope>NUCLEOTIDE SEQUENCE [LARGE SCALE GENOMIC DNA]</scope>
    <source>
        <strain evidence="2">CCUG 55608</strain>
    </source>
</reference>
<comment type="caution">
    <text evidence="1">The sequence shown here is derived from an EMBL/GenBank/DDBJ whole genome shotgun (WGS) entry which is preliminary data.</text>
</comment>
<evidence type="ECO:0000313" key="2">
    <source>
        <dbReference type="Proteomes" id="UP001597116"/>
    </source>
</evidence>
<evidence type="ECO:0000313" key="1">
    <source>
        <dbReference type="EMBL" id="MFD1141263.1"/>
    </source>
</evidence>
<keyword evidence="2" id="KW-1185">Reference proteome</keyword>
<sequence>MFFVLLSLFFQLAGNGQQPDYDLRSLRWDMTSKEVQAAERSTPFVKTDTTLQYRRRWFQTFPISIKFAFVKDQLVGAQYFFTERHVRAQQHFNDYEAAVKILTDRYGNPLGDYWNWNSPLYKGRRERYGDAVLLGHLTRSNVWETARSIITLEMSGKPTEGIFTVISYAKKIDS</sequence>
<organism evidence="1 2">
    <name type="scientific">Larkinella insperata</name>
    <dbReference type="NCBI Taxonomy" id="332158"/>
    <lineage>
        <taxon>Bacteria</taxon>
        <taxon>Pseudomonadati</taxon>
        <taxon>Bacteroidota</taxon>
        <taxon>Cytophagia</taxon>
        <taxon>Cytophagales</taxon>
        <taxon>Spirosomataceae</taxon>
        <taxon>Larkinella</taxon>
    </lineage>
</organism>
<accession>A0ABW3Q1M6</accession>
<protein>
    <submittedName>
        <fullName evidence="1">Uncharacterized protein</fullName>
    </submittedName>
</protein>
<name>A0ABW3Q1M6_9BACT</name>
<gene>
    <name evidence="1" type="ORF">ACFQ4C_09095</name>
</gene>
<dbReference type="RefSeq" id="WP_265991580.1">
    <property type="nucleotide sequence ID" value="NZ_CP110973.1"/>
</dbReference>
<proteinExistence type="predicted"/>
<dbReference type="EMBL" id="JBHTLP010000008">
    <property type="protein sequence ID" value="MFD1141263.1"/>
    <property type="molecule type" value="Genomic_DNA"/>
</dbReference>